<dbReference type="EMBL" id="MU150232">
    <property type="protein sequence ID" value="KAF9468751.1"/>
    <property type="molecule type" value="Genomic_DNA"/>
</dbReference>
<evidence type="ECO:0000313" key="3">
    <source>
        <dbReference type="Proteomes" id="UP000807353"/>
    </source>
</evidence>
<evidence type="ECO:0000313" key="2">
    <source>
        <dbReference type="EMBL" id="KAF9468751.1"/>
    </source>
</evidence>
<dbReference type="OrthoDB" id="9971254at2759"/>
<dbReference type="InterPro" id="IPR043708">
    <property type="entry name" value="DUF5648"/>
</dbReference>
<evidence type="ECO:0000259" key="1">
    <source>
        <dbReference type="Pfam" id="PF18885"/>
    </source>
</evidence>
<feature type="domain" description="DUF5648" evidence="1">
    <location>
        <begin position="15"/>
        <end position="75"/>
    </location>
</feature>
<gene>
    <name evidence="2" type="ORF">BDZ94DRAFT_1246192</name>
</gene>
<proteinExistence type="predicted"/>
<protein>
    <recommendedName>
        <fullName evidence="1">DUF5648 domain-containing protein</fullName>
    </recommendedName>
</protein>
<organism evidence="2 3">
    <name type="scientific">Collybia nuda</name>
    <dbReference type="NCBI Taxonomy" id="64659"/>
    <lineage>
        <taxon>Eukaryota</taxon>
        <taxon>Fungi</taxon>
        <taxon>Dikarya</taxon>
        <taxon>Basidiomycota</taxon>
        <taxon>Agaricomycotina</taxon>
        <taxon>Agaricomycetes</taxon>
        <taxon>Agaricomycetidae</taxon>
        <taxon>Agaricales</taxon>
        <taxon>Tricholomatineae</taxon>
        <taxon>Clitocybaceae</taxon>
        <taxon>Collybia</taxon>
    </lineage>
</organism>
<sequence length="85" mass="8945">MFLISPTGAAPSFPAGYQNLGIQFYAYSTPDCGGVPFYVSFNAAIVSHFYTTNIKERDTMVGAGYVSQGIAAYVLSPLSGCGCDV</sequence>
<reference evidence="2" key="1">
    <citation type="submission" date="2020-11" db="EMBL/GenBank/DDBJ databases">
        <authorList>
            <consortium name="DOE Joint Genome Institute"/>
            <person name="Ahrendt S."/>
            <person name="Riley R."/>
            <person name="Andreopoulos W."/>
            <person name="Labutti K."/>
            <person name="Pangilinan J."/>
            <person name="Ruiz-Duenas F.J."/>
            <person name="Barrasa J.M."/>
            <person name="Sanchez-Garcia M."/>
            <person name="Camarero S."/>
            <person name="Miyauchi S."/>
            <person name="Serrano A."/>
            <person name="Linde D."/>
            <person name="Babiker R."/>
            <person name="Drula E."/>
            <person name="Ayuso-Fernandez I."/>
            <person name="Pacheco R."/>
            <person name="Padilla G."/>
            <person name="Ferreira P."/>
            <person name="Barriuso J."/>
            <person name="Kellner H."/>
            <person name="Castanera R."/>
            <person name="Alfaro M."/>
            <person name="Ramirez L."/>
            <person name="Pisabarro A.G."/>
            <person name="Kuo A."/>
            <person name="Tritt A."/>
            <person name="Lipzen A."/>
            <person name="He G."/>
            <person name="Yan M."/>
            <person name="Ng V."/>
            <person name="Cullen D."/>
            <person name="Martin F."/>
            <person name="Rosso M.-N."/>
            <person name="Henrissat B."/>
            <person name="Hibbett D."/>
            <person name="Martinez A.T."/>
            <person name="Grigoriev I.V."/>
        </authorList>
    </citation>
    <scope>NUCLEOTIDE SEQUENCE</scope>
    <source>
        <strain evidence="2">CBS 247.69</strain>
    </source>
</reference>
<name>A0A9P5YJ22_9AGAR</name>
<dbReference type="AlphaFoldDB" id="A0A9P5YJ22"/>
<keyword evidence="3" id="KW-1185">Reference proteome</keyword>
<dbReference type="Proteomes" id="UP000807353">
    <property type="component" value="Unassembled WGS sequence"/>
</dbReference>
<accession>A0A9P5YJ22</accession>
<comment type="caution">
    <text evidence="2">The sequence shown here is derived from an EMBL/GenBank/DDBJ whole genome shotgun (WGS) entry which is preliminary data.</text>
</comment>
<dbReference type="Pfam" id="PF18885">
    <property type="entry name" value="DUF5648"/>
    <property type="match status" value="1"/>
</dbReference>